<organism evidence="1 2">
    <name type="scientific">Spiromyces aspiralis</name>
    <dbReference type="NCBI Taxonomy" id="68401"/>
    <lineage>
        <taxon>Eukaryota</taxon>
        <taxon>Fungi</taxon>
        <taxon>Fungi incertae sedis</taxon>
        <taxon>Zoopagomycota</taxon>
        <taxon>Kickxellomycotina</taxon>
        <taxon>Kickxellomycetes</taxon>
        <taxon>Kickxellales</taxon>
        <taxon>Kickxellaceae</taxon>
        <taxon>Spiromyces</taxon>
    </lineage>
</organism>
<accession>A0ACC1H8G6</accession>
<name>A0ACC1H8G6_9FUNG</name>
<evidence type="ECO:0000313" key="2">
    <source>
        <dbReference type="Proteomes" id="UP001145114"/>
    </source>
</evidence>
<proteinExistence type="predicted"/>
<comment type="caution">
    <text evidence="1">The sequence shown here is derived from an EMBL/GenBank/DDBJ whole genome shotgun (WGS) entry which is preliminary data.</text>
</comment>
<feature type="non-terminal residue" evidence="1">
    <location>
        <position position="242"/>
    </location>
</feature>
<gene>
    <name evidence="1" type="ORF">EV182_007734</name>
</gene>
<dbReference type="Proteomes" id="UP001145114">
    <property type="component" value="Unassembled WGS sequence"/>
</dbReference>
<keyword evidence="2" id="KW-1185">Reference proteome</keyword>
<reference evidence="1" key="1">
    <citation type="submission" date="2022-06" db="EMBL/GenBank/DDBJ databases">
        <title>Phylogenomic reconstructions and comparative analyses of Kickxellomycotina fungi.</title>
        <authorList>
            <person name="Reynolds N.K."/>
            <person name="Stajich J.E."/>
            <person name="Barry K."/>
            <person name="Grigoriev I.V."/>
            <person name="Crous P."/>
            <person name="Smith M.E."/>
        </authorList>
    </citation>
    <scope>NUCLEOTIDE SEQUENCE</scope>
    <source>
        <strain evidence="1">RSA 2271</strain>
    </source>
</reference>
<evidence type="ECO:0000313" key="1">
    <source>
        <dbReference type="EMBL" id="KAJ1671259.1"/>
    </source>
</evidence>
<dbReference type="EMBL" id="JAMZIH010008838">
    <property type="protein sequence ID" value="KAJ1671259.1"/>
    <property type="molecule type" value="Genomic_DNA"/>
</dbReference>
<sequence>MSNYVANTDDVNAYGGLSSDEYHAQKQTSLLFDQTNLADFNKLFSQSQAPQVLEAYNPMLLPMTTDGTEYNYNQTSLGMVTSDSGDLIHPLSQQSALMFGMAPMMHAYSVDSGNNNSSGNNSSNNSGGALIPQSIFSTHTSVSLPPQPSATIPMGISSSHVQYPYDQDCRSQYTISMKPGVSCPPRAGFTPTTQKTTSRRITLNARQQLVTLQYFYDMYPQDSYSDEDLFRLSQACGLEFEL</sequence>
<protein>
    <submittedName>
        <fullName evidence="1">Uncharacterized protein</fullName>
    </submittedName>
</protein>